<gene>
    <name evidence="1" type="ORF">C8A01DRAFT_34328</name>
</gene>
<comment type="caution">
    <text evidence="1">The sequence shown here is derived from an EMBL/GenBank/DDBJ whole genome shotgun (WGS) entry which is preliminary data.</text>
</comment>
<evidence type="ECO:0000313" key="1">
    <source>
        <dbReference type="EMBL" id="KAK4041604.1"/>
    </source>
</evidence>
<proteinExistence type="predicted"/>
<evidence type="ECO:0000313" key="2">
    <source>
        <dbReference type="Proteomes" id="UP001303115"/>
    </source>
</evidence>
<sequence length="264" mass="30221">MDLSDLSWETVEIDTSLPAVLPMTTIRHVDLTKTWDKLYAAPQHWSGDEQDTNPNALTTQPLDAVEIDSLRLAHAHLLDYFLRIYHVARTPNTPYLRWEFPADADKLARMWALLGLTQWVRDHFGERKTALLARLQPVFVERHNGLHFGRWAHDLGMRQAKRTGLFVQMFGALYESDPDVTGFGGVEKKRVHVMWPFFGCISYEPGHPAWAARATEKGPRLEGNLIKAGRGDLIPVDWEGAIKAQEERYKAGQRRKTGKGRKNW</sequence>
<name>A0AAN6PIH8_9PEZI</name>
<protein>
    <submittedName>
        <fullName evidence="1">Uncharacterized protein</fullName>
    </submittedName>
</protein>
<reference evidence="2" key="1">
    <citation type="journal article" date="2023" name="Mol. Phylogenet. Evol.">
        <title>Genome-scale phylogeny and comparative genomics of the fungal order Sordariales.</title>
        <authorList>
            <person name="Hensen N."/>
            <person name="Bonometti L."/>
            <person name="Westerberg I."/>
            <person name="Brannstrom I.O."/>
            <person name="Guillou S."/>
            <person name="Cros-Aarteil S."/>
            <person name="Calhoun S."/>
            <person name="Haridas S."/>
            <person name="Kuo A."/>
            <person name="Mondo S."/>
            <person name="Pangilinan J."/>
            <person name="Riley R."/>
            <person name="LaButti K."/>
            <person name="Andreopoulos B."/>
            <person name="Lipzen A."/>
            <person name="Chen C."/>
            <person name="Yan M."/>
            <person name="Daum C."/>
            <person name="Ng V."/>
            <person name="Clum A."/>
            <person name="Steindorff A."/>
            <person name="Ohm R.A."/>
            <person name="Martin F."/>
            <person name="Silar P."/>
            <person name="Natvig D.O."/>
            <person name="Lalanne C."/>
            <person name="Gautier V."/>
            <person name="Ament-Velasquez S.L."/>
            <person name="Kruys A."/>
            <person name="Hutchinson M.I."/>
            <person name="Powell A.J."/>
            <person name="Barry K."/>
            <person name="Miller A.N."/>
            <person name="Grigoriev I.V."/>
            <person name="Debuchy R."/>
            <person name="Gladieux P."/>
            <person name="Hiltunen Thoren M."/>
            <person name="Johannesson H."/>
        </authorList>
    </citation>
    <scope>NUCLEOTIDE SEQUENCE [LARGE SCALE GENOMIC DNA]</scope>
    <source>
        <strain evidence="2">CBS 284.82</strain>
    </source>
</reference>
<dbReference type="Proteomes" id="UP001303115">
    <property type="component" value="Unassembled WGS sequence"/>
</dbReference>
<organism evidence="1 2">
    <name type="scientific">Parachaetomium inaequale</name>
    <dbReference type="NCBI Taxonomy" id="2588326"/>
    <lineage>
        <taxon>Eukaryota</taxon>
        <taxon>Fungi</taxon>
        <taxon>Dikarya</taxon>
        <taxon>Ascomycota</taxon>
        <taxon>Pezizomycotina</taxon>
        <taxon>Sordariomycetes</taxon>
        <taxon>Sordariomycetidae</taxon>
        <taxon>Sordariales</taxon>
        <taxon>Chaetomiaceae</taxon>
        <taxon>Parachaetomium</taxon>
    </lineage>
</organism>
<keyword evidence="2" id="KW-1185">Reference proteome</keyword>
<dbReference type="EMBL" id="MU854354">
    <property type="protein sequence ID" value="KAK4041604.1"/>
    <property type="molecule type" value="Genomic_DNA"/>
</dbReference>
<accession>A0AAN6PIH8</accession>
<dbReference type="AlphaFoldDB" id="A0AAN6PIH8"/>